<dbReference type="InterPro" id="IPR000313">
    <property type="entry name" value="PWWP_dom"/>
</dbReference>
<dbReference type="SUPFAM" id="SSF63748">
    <property type="entry name" value="Tudor/PWWP/MBT"/>
    <property type="match status" value="1"/>
</dbReference>
<dbReference type="SUPFAM" id="SSF48179">
    <property type="entry name" value="6-phosphogluconate dehydrogenase C-terminal domain-like"/>
    <property type="match status" value="1"/>
</dbReference>
<dbReference type="InterPro" id="IPR008927">
    <property type="entry name" value="6-PGluconate_DH-like_C_sf"/>
</dbReference>
<evidence type="ECO:0000313" key="9">
    <source>
        <dbReference type="Proteomes" id="UP000827092"/>
    </source>
</evidence>
<keyword evidence="3" id="KW-0158">Chromosome</keyword>
<dbReference type="InterPro" id="IPR006115">
    <property type="entry name" value="6PGDH_NADP-bd"/>
</dbReference>
<comment type="caution">
    <text evidence="8">The sequence shown here is derived from an EMBL/GenBank/DDBJ whole genome shotgun (WGS) entry which is preliminary data.</text>
</comment>
<dbReference type="EMBL" id="JAFNEN010001049">
    <property type="protein sequence ID" value="KAG8175170.1"/>
    <property type="molecule type" value="Genomic_DNA"/>
</dbReference>
<feature type="compositionally biased region" description="Basic and acidic residues" evidence="6">
    <location>
        <begin position="158"/>
        <end position="171"/>
    </location>
</feature>
<evidence type="ECO:0000313" key="8">
    <source>
        <dbReference type="EMBL" id="KAG8175170.1"/>
    </source>
</evidence>
<dbReference type="GO" id="GO:0051287">
    <property type="term" value="F:NAD binding"/>
    <property type="evidence" value="ECO:0007669"/>
    <property type="project" value="InterPro"/>
</dbReference>
<dbReference type="InterPro" id="IPR036291">
    <property type="entry name" value="NAD(P)-bd_dom_sf"/>
</dbReference>
<dbReference type="GO" id="GO:0050661">
    <property type="term" value="F:NADP binding"/>
    <property type="evidence" value="ECO:0007669"/>
    <property type="project" value="InterPro"/>
</dbReference>
<evidence type="ECO:0000256" key="6">
    <source>
        <dbReference type="SAM" id="MobiDB-lite"/>
    </source>
</evidence>
<dbReference type="Gene3D" id="3.40.50.720">
    <property type="entry name" value="NAD(P)-binding Rossmann-like Domain"/>
    <property type="match status" value="1"/>
</dbReference>
<dbReference type="InterPro" id="IPR029154">
    <property type="entry name" value="HIBADH-like_NADP-bd"/>
</dbReference>
<dbReference type="Pfam" id="PF00855">
    <property type="entry name" value="PWWP"/>
    <property type="match status" value="1"/>
</dbReference>
<keyword evidence="9" id="KW-1185">Reference proteome</keyword>
<reference evidence="8 9" key="1">
    <citation type="journal article" date="2022" name="Nat. Ecol. Evol.">
        <title>A masculinizing supergene underlies an exaggerated male reproductive morph in a spider.</title>
        <authorList>
            <person name="Hendrickx F."/>
            <person name="De Corte Z."/>
            <person name="Sonet G."/>
            <person name="Van Belleghem S.M."/>
            <person name="Kostlbacher S."/>
            <person name="Vangestel C."/>
        </authorList>
    </citation>
    <scope>NUCLEOTIDE SEQUENCE [LARGE SCALE GENOMIC DNA]</scope>
    <source>
        <strain evidence="8">W744_W776</strain>
    </source>
</reference>
<feature type="domain" description="PWWP" evidence="7">
    <location>
        <begin position="7"/>
        <end position="65"/>
    </location>
</feature>
<protein>
    <recommendedName>
        <fullName evidence="5">Cytokine-like nuclear factor N-PAC</fullName>
    </recommendedName>
    <alternativeName>
        <fullName evidence="4">Glyoxylate reductase 1 homolog</fullName>
    </alternativeName>
</protein>
<evidence type="ECO:0000256" key="1">
    <source>
        <dbReference type="ARBA" id="ARBA00004286"/>
    </source>
</evidence>
<dbReference type="InterPro" id="IPR013328">
    <property type="entry name" value="6PGD_dom2"/>
</dbReference>
<evidence type="ECO:0000256" key="4">
    <source>
        <dbReference type="ARBA" id="ARBA00030287"/>
    </source>
</evidence>
<proteinExistence type="inferred from homology"/>
<dbReference type="PROSITE" id="PS50812">
    <property type="entry name" value="PWWP"/>
    <property type="match status" value="1"/>
</dbReference>
<dbReference type="SUPFAM" id="SSF51735">
    <property type="entry name" value="NAD(P)-binding Rossmann-fold domains"/>
    <property type="match status" value="1"/>
</dbReference>
<dbReference type="SMART" id="SM00293">
    <property type="entry name" value="PWWP"/>
    <property type="match status" value="1"/>
</dbReference>
<dbReference type="Pfam" id="PF03446">
    <property type="entry name" value="NAD_binding_2"/>
    <property type="match status" value="1"/>
</dbReference>
<comment type="similarity">
    <text evidence="2">Belongs to the HIBADH-related family. NP60 subfamily.</text>
</comment>
<dbReference type="CDD" id="cd05836">
    <property type="entry name" value="PWWP_GLYR1"/>
    <property type="match status" value="1"/>
</dbReference>
<evidence type="ECO:0000256" key="2">
    <source>
        <dbReference type="ARBA" id="ARBA00007598"/>
    </source>
</evidence>
<dbReference type="PANTHER" id="PTHR43580">
    <property type="entry name" value="OXIDOREDUCTASE GLYR1-RELATED"/>
    <property type="match status" value="1"/>
</dbReference>
<dbReference type="InterPro" id="IPR035501">
    <property type="entry name" value="GLYR1_PWWP"/>
</dbReference>
<organism evidence="8 9">
    <name type="scientific">Oedothorax gibbosus</name>
    <dbReference type="NCBI Taxonomy" id="931172"/>
    <lineage>
        <taxon>Eukaryota</taxon>
        <taxon>Metazoa</taxon>
        <taxon>Ecdysozoa</taxon>
        <taxon>Arthropoda</taxon>
        <taxon>Chelicerata</taxon>
        <taxon>Arachnida</taxon>
        <taxon>Araneae</taxon>
        <taxon>Araneomorphae</taxon>
        <taxon>Entelegynae</taxon>
        <taxon>Araneoidea</taxon>
        <taxon>Linyphiidae</taxon>
        <taxon>Erigoninae</taxon>
        <taxon>Oedothorax</taxon>
    </lineage>
</organism>
<dbReference type="Pfam" id="PF14833">
    <property type="entry name" value="NAD_binding_11"/>
    <property type="match status" value="1"/>
</dbReference>
<name>A0AAV6TT48_9ARAC</name>
<dbReference type="GO" id="GO:0005694">
    <property type="term" value="C:chromosome"/>
    <property type="evidence" value="ECO:0007669"/>
    <property type="project" value="UniProtKB-SubCell"/>
</dbReference>
<evidence type="ECO:0000259" key="7">
    <source>
        <dbReference type="PROSITE" id="PS50812"/>
    </source>
</evidence>
<feature type="compositionally biased region" description="Basic residues" evidence="6">
    <location>
        <begin position="129"/>
        <end position="140"/>
    </location>
</feature>
<comment type="subcellular location">
    <subcellularLocation>
        <location evidence="1">Chromosome</location>
    </subcellularLocation>
</comment>
<dbReference type="Gene3D" id="2.30.30.140">
    <property type="match status" value="1"/>
</dbReference>
<dbReference type="InterPro" id="IPR051265">
    <property type="entry name" value="HIBADH-related_NP60_sf"/>
</dbReference>
<sequence>MAKDFTQEDLVWAKMKGYPPWPARVASPPDGKIPKSKKPQHYVFFFGTHDHAWITDENIDPHSELKLESARAYKKKSSAMLLAIEEIEEAQKTVKKTSSKEKEPIAVDTPPSPSSPPQPQETPKSTEKPKKKLVIKKKRDSVKASEKKTPKRSPKKRSASDAHIDASKGDDSDADFQFLMANVPPNNRHLESSGDVSQVLSCVNGFDASGTTSVVLSQTSAERIKGGILSPSDKKIGFLGLGAMGTAMVEQLLATKHDVTVWNRTKRGEHSALAGARTAETPADVVEACDITLCCLDGAAVEEVVFSRMGVLEGLDGGGKAYVEMSSIPPAMSQRLSEAVCGRGGRYLEAQLVGERRGVADRSLVVICAGDRGTFLDCDTLFATWSTAAFYVGPDAGYASKIALLLKMLSGVSCAALSESMAMLQQCGVRPQLLMEVLGSGPCNFPLLMRNGAAMAEGGDPPAVRTPVKHAKRDLAMAVKLGDGAQQPLQLAVAATDAYVRAAANDPDADVASIHQNTYRYIDPKRLTTTEMWTKLV</sequence>
<dbReference type="Proteomes" id="UP000827092">
    <property type="component" value="Unassembled WGS sequence"/>
</dbReference>
<gene>
    <name evidence="8" type="ORF">JTE90_004748</name>
</gene>
<dbReference type="AlphaFoldDB" id="A0AAV6TT48"/>
<evidence type="ECO:0000256" key="3">
    <source>
        <dbReference type="ARBA" id="ARBA00022454"/>
    </source>
</evidence>
<evidence type="ECO:0000256" key="5">
    <source>
        <dbReference type="ARBA" id="ARBA00034140"/>
    </source>
</evidence>
<dbReference type="Gene3D" id="1.10.1040.10">
    <property type="entry name" value="N-(1-d-carboxylethyl)-l-norvaline Dehydrogenase, domain 2"/>
    <property type="match status" value="1"/>
</dbReference>
<dbReference type="PANTHER" id="PTHR43580:SF2">
    <property type="entry name" value="CYTOKINE-LIKE NUCLEAR FACTOR N-PAC"/>
    <property type="match status" value="1"/>
</dbReference>
<feature type="compositionally biased region" description="Pro residues" evidence="6">
    <location>
        <begin position="110"/>
        <end position="120"/>
    </location>
</feature>
<feature type="region of interest" description="Disordered" evidence="6">
    <location>
        <begin position="93"/>
        <end position="171"/>
    </location>
</feature>
<accession>A0AAV6TT48</accession>